<dbReference type="EMBL" id="CP051128">
    <property type="protein sequence ID" value="QIZ06398.1"/>
    <property type="molecule type" value="Genomic_DNA"/>
</dbReference>
<evidence type="ECO:0008006" key="4">
    <source>
        <dbReference type="Google" id="ProtNLM"/>
    </source>
</evidence>
<proteinExistence type="predicted"/>
<reference evidence="2 3" key="2">
    <citation type="submission" date="2020-04" db="EMBL/GenBank/DDBJ databases">
        <authorList>
            <person name="Fomenkov A."/>
            <person name="Anton B.P."/>
            <person name="Roberts R.J."/>
        </authorList>
    </citation>
    <scope>NUCLEOTIDE SEQUENCE [LARGE SCALE GENOMIC DNA]</scope>
    <source>
        <strain evidence="2 3">S2</strain>
    </source>
</reference>
<accession>A0A6H1NYR5</accession>
<protein>
    <recommendedName>
        <fullName evidence="4">Alkaline phosphatase</fullName>
    </recommendedName>
</protein>
<dbReference type="SUPFAM" id="SSF53649">
    <property type="entry name" value="Alkaline phosphatase-like"/>
    <property type="match status" value="1"/>
</dbReference>
<dbReference type="Pfam" id="PF00245">
    <property type="entry name" value="Alk_phosphatase"/>
    <property type="match status" value="1"/>
</dbReference>
<dbReference type="AlphaFoldDB" id="A0A6H1NYR5"/>
<sequence length="50" mass="5454">MSEVKDFEVAFKDAIQFAFNREDTIVVATTDHSTGGMSIDRNGNSGSPLF</sequence>
<evidence type="ECO:0000313" key="2">
    <source>
        <dbReference type="EMBL" id="QIZ06398.1"/>
    </source>
</evidence>
<evidence type="ECO:0000256" key="1">
    <source>
        <dbReference type="PIRSR" id="PIRSR601952-2"/>
    </source>
</evidence>
<dbReference type="GO" id="GO:0046872">
    <property type="term" value="F:metal ion binding"/>
    <property type="evidence" value="ECO:0007669"/>
    <property type="project" value="UniProtKB-KW"/>
</dbReference>
<feature type="binding site" evidence="1">
    <location>
        <position position="31"/>
    </location>
    <ligand>
        <name>Zn(2+)</name>
        <dbReference type="ChEBI" id="CHEBI:29105"/>
        <label>2</label>
    </ligand>
</feature>
<feature type="binding site" evidence="1">
    <location>
        <position position="32"/>
    </location>
    <ligand>
        <name>Zn(2+)</name>
        <dbReference type="ChEBI" id="CHEBI:29105"/>
        <label>2</label>
    </ligand>
</feature>
<dbReference type="Proteomes" id="UP000501868">
    <property type="component" value="Chromosome"/>
</dbReference>
<comment type="cofactor">
    <cofactor evidence="1">
        <name>Zn(2+)</name>
        <dbReference type="ChEBI" id="CHEBI:29105"/>
    </cofactor>
    <text evidence="1">Binds 2 Zn(2+) ions.</text>
</comment>
<keyword evidence="1" id="KW-0862">Zinc</keyword>
<name>A0A6H1NYR5_PRIMG</name>
<evidence type="ECO:0000313" key="3">
    <source>
        <dbReference type="Proteomes" id="UP000501868"/>
    </source>
</evidence>
<dbReference type="InterPro" id="IPR001952">
    <property type="entry name" value="Alkaline_phosphatase"/>
</dbReference>
<keyword evidence="1" id="KW-0479">Metal-binding</keyword>
<dbReference type="InterPro" id="IPR017850">
    <property type="entry name" value="Alkaline_phosphatase_core_sf"/>
</dbReference>
<dbReference type="GO" id="GO:0016791">
    <property type="term" value="F:phosphatase activity"/>
    <property type="evidence" value="ECO:0007669"/>
    <property type="project" value="InterPro"/>
</dbReference>
<gene>
    <name evidence="2" type="ORF">HFZ78_06500</name>
</gene>
<dbReference type="Gene3D" id="3.40.720.10">
    <property type="entry name" value="Alkaline Phosphatase, subunit A"/>
    <property type="match status" value="1"/>
</dbReference>
<reference evidence="2 3" key="1">
    <citation type="submission" date="2020-04" db="EMBL/GenBank/DDBJ databases">
        <title>Genome-Wide Identification of 5-Methylcytosine Sites in Bacterial Genomes By High-Throughput Sequencing of MspJI Restriction Fragments.</title>
        <authorList>
            <person name="Wu V."/>
        </authorList>
    </citation>
    <scope>NUCLEOTIDE SEQUENCE [LARGE SCALE GENOMIC DNA]</scope>
    <source>
        <strain evidence="2 3">S2</strain>
    </source>
</reference>
<organism evidence="2 3">
    <name type="scientific">Priestia megaterium</name>
    <name type="common">Bacillus megaterium</name>
    <dbReference type="NCBI Taxonomy" id="1404"/>
    <lineage>
        <taxon>Bacteria</taxon>
        <taxon>Bacillati</taxon>
        <taxon>Bacillota</taxon>
        <taxon>Bacilli</taxon>
        <taxon>Bacillales</taxon>
        <taxon>Bacillaceae</taxon>
        <taxon>Priestia</taxon>
    </lineage>
</organism>